<feature type="region of interest" description="Disordered" evidence="1">
    <location>
        <begin position="316"/>
        <end position="384"/>
    </location>
</feature>
<feature type="compositionally biased region" description="Low complexity" evidence="1">
    <location>
        <begin position="217"/>
        <end position="262"/>
    </location>
</feature>
<accession>A0A6P4F3M9</accession>
<evidence type="ECO:0000313" key="2">
    <source>
        <dbReference type="EnsemblMetazoa" id="XP_016979941.1"/>
    </source>
</evidence>
<sequence>MSLKDLNLTEEQILETQQLLKDGDKEEEQQPDCEESLKGEAIAKALGDIQVYVELGNEEGFLQIRPPQLHKFRVTSRGVDSGGSQSNMFDRADPKEIARWDLKKVHHLDLISSKDAEEFGKIQTDEVTGEVYMKVPLTLNILVDDTKMTPDLATKRITEEDAYKEETGPGHTIYMYHELKGHPRKLPQAALDQQKLLQQVSKDNQDGQDDQDKQDNQDSQDNQEIQDNQDSQDIQNYPDTQNNQDNQENQDNPDNQDNQDNQARQDNHDYQDNQDEPLEPPENKVDWVYHLHSFEIPRLSFPFELSFDPELVRLMGGETKPETGDELLESEEVSSESREVPSESEEVPSESGEMPTEISTEEEESENPDQDLSLDRQEIDDLQE</sequence>
<evidence type="ECO:0000313" key="3">
    <source>
        <dbReference type="Proteomes" id="UP001652680"/>
    </source>
</evidence>
<reference evidence="4" key="2">
    <citation type="submission" date="2025-04" db="UniProtKB">
        <authorList>
            <consortium name="RefSeq"/>
        </authorList>
    </citation>
    <scope>IDENTIFICATION</scope>
</reference>
<proteinExistence type="predicted"/>
<name>A0A6P4F3M9_DRORH</name>
<feature type="compositionally biased region" description="Acidic residues" evidence="1">
    <location>
        <begin position="324"/>
        <end position="334"/>
    </location>
</feature>
<feature type="compositionally biased region" description="Acidic residues" evidence="1">
    <location>
        <begin position="25"/>
        <end position="34"/>
    </location>
</feature>
<feature type="compositionally biased region" description="Acidic residues" evidence="1">
    <location>
        <begin position="359"/>
        <end position="369"/>
    </location>
</feature>
<feature type="region of interest" description="Disordered" evidence="1">
    <location>
        <begin position="200"/>
        <end position="282"/>
    </location>
</feature>
<keyword evidence="3" id="KW-1185">Reference proteome</keyword>
<dbReference type="RefSeq" id="XP_016979941.1">
    <property type="nucleotide sequence ID" value="XM_017124452.1"/>
</dbReference>
<dbReference type="OrthoDB" id="7851145at2759"/>
<gene>
    <name evidence="4" type="primary">LOC108045218</name>
    <name evidence="2" type="synonym">108045218</name>
</gene>
<dbReference type="OMA" id="YKEETGP"/>
<feature type="compositionally biased region" description="Basic and acidic residues" evidence="1">
    <location>
        <begin position="373"/>
        <end position="384"/>
    </location>
</feature>
<dbReference type="EnsemblMetazoa" id="XM_017124452.2">
    <property type="protein sequence ID" value="XP_016979941.1"/>
    <property type="gene ID" value="LOC108045218"/>
</dbReference>
<reference evidence="3" key="1">
    <citation type="journal article" date="2021" name="Elife">
        <title>Highly contiguous assemblies of 101 drosophilid genomes.</title>
        <authorList>
            <person name="Kim B.Y."/>
            <person name="Wang J.R."/>
            <person name="Miller D.E."/>
            <person name="Barmina O."/>
            <person name="Delaney E."/>
            <person name="Thompson A."/>
            <person name="Comeault A.A."/>
            <person name="Peede D."/>
            <person name="D'Agostino E.R."/>
            <person name="Pelaez J."/>
            <person name="Aguilar J.M."/>
            <person name="Haji D."/>
            <person name="Matsunaga T."/>
            <person name="Armstrong E.E."/>
            <person name="Zych M."/>
            <person name="Ogawa Y."/>
            <person name="Stamenkovic-Radak M."/>
            <person name="Jelic M."/>
            <person name="Veselinovic M.S."/>
            <person name="Tanaskovic M."/>
            <person name="Eric P."/>
            <person name="Gao J.J."/>
            <person name="Katoh T.K."/>
            <person name="Toda M.J."/>
            <person name="Watabe H."/>
            <person name="Watada M."/>
            <person name="Davis J.S."/>
            <person name="Moyle L.C."/>
            <person name="Manoli G."/>
            <person name="Bertolini E."/>
            <person name="Kostal V."/>
            <person name="Hawley R.S."/>
            <person name="Takahashi A."/>
            <person name="Jones C.D."/>
            <person name="Price D.K."/>
            <person name="Whiteman N."/>
            <person name="Kopp A."/>
            <person name="Matute D.R."/>
            <person name="Petrov D.A."/>
        </authorList>
    </citation>
    <scope>NUCLEOTIDE SEQUENCE [LARGE SCALE GENOMIC DNA]</scope>
</reference>
<evidence type="ECO:0000256" key="1">
    <source>
        <dbReference type="SAM" id="MobiDB-lite"/>
    </source>
</evidence>
<evidence type="ECO:0000313" key="4">
    <source>
        <dbReference type="RefSeq" id="XP_016979941.1"/>
    </source>
</evidence>
<feature type="region of interest" description="Disordered" evidence="1">
    <location>
        <begin position="15"/>
        <end position="35"/>
    </location>
</feature>
<dbReference type="GeneID" id="108045218"/>
<organism evidence="4">
    <name type="scientific">Drosophila rhopaloa</name>
    <name type="common">Fruit fly</name>
    <dbReference type="NCBI Taxonomy" id="1041015"/>
    <lineage>
        <taxon>Eukaryota</taxon>
        <taxon>Metazoa</taxon>
        <taxon>Ecdysozoa</taxon>
        <taxon>Arthropoda</taxon>
        <taxon>Hexapoda</taxon>
        <taxon>Insecta</taxon>
        <taxon>Pterygota</taxon>
        <taxon>Neoptera</taxon>
        <taxon>Endopterygota</taxon>
        <taxon>Diptera</taxon>
        <taxon>Brachycera</taxon>
        <taxon>Muscomorpha</taxon>
        <taxon>Ephydroidea</taxon>
        <taxon>Drosophilidae</taxon>
        <taxon>Drosophila</taxon>
        <taxon>Sophophora</taxon>
    </lineage>
</organism>
<dbReference type="AlphaFoldDB" id="A0A6P4F3M9"/>
<dbReference type="Proteomes" id="UP001652680">
    <property type="component" value="Unassembled WGS sequence"/>
</dbReference>
<reference evidence="2" key="3">
    <citation type="submission" date="2025-05" db="UniProtKB">
        <authorList>
            <consortium name="EnsemblMetazoa"/>
        </authorList>
    </citation>
    <scope>IDENTIFICATION</scope>
</reference>
<protein>
    <submittedName>
        <fullName evidence="4">Transcription factor SPT20 homolog</fullName>
    </submittedName>
</protein>